<keyword evidence="1" id="KW-0472">Membrane</keyword>
<organism evidence="2 3">
    <name type="scientific">Allokutzneria multivorans</name>
    <dbReference type="NCBI Taxonomy" id="1142134"/>
    <lineage>
        <taxon>Bacteria</taxon>
        <taxon>Bacillati</taxon>
        <taxon>Actinomycetota</taxon>
        <taxon>Actinomycetes</taxon>
        <taxon>Pseudonocardiales</taxon>
        <taxon>Pseudonocardiaceae</taxon>
        <taxon>Allokutzneria</taxon>
    </lineage>
</organism>
<accession>A0ABP7RY86</accession>
<evidence type="ECO:0000313" key="2">
    <source>
        <dbReference type="EMBL" id="GAA4003961.1"/>
    </source>
</evidence>
<comment type="caution">
    <text evidence="2">The sequence shown here is derived from an EMBL/GenBank/DDBJ whole genome shotgun (WGS) entry which is preliminary data.</text>
</comment>
<dbReference type="EMBL" id="BAABAL010000007">
    <property type="protein sequence ID" value="GAA4003961.1"/>
    <property type="molecule type" value="Genomic_DNA"/>
</dbReference>
<dbReference type="Proteomes" id="UP001501747">
    <property type="component" value="Unassembled WGS sequence"/>
</dbReference>
<feature type="transmembrane region" description="Helical" evidence="1">
    <location>
        <begin position="97"/>
        <end position="117"/>
    </location>
</feature>
<sequence length="259" mass="28342">MLLVMIGLAVVGGAWWASRVSAARHSQRFQVVVKSSDNYVDDRVLVPLIPRPGGVLALRLTEEREMAAVTVGDVLWVYPDPDMPSRVRLDRSVLTRFWTALMATGAVLAATGVVVLLRGDVGMPVHTANGAVAGAFFFSGLVCTGTVALVGLAELVLNWKSSRRVNGTVVAVEEYFAYRKNGYQPLVEYVDEDGTVRRVWGMKRGFRPRLGRRIAVRVAGRPPHEAMHTTPLFLVMLLVLLLFGLLGWSGLAVMFGVVR</sequence>
<name>A0ABP7RY86_9PSEU</name>
<feature type="transmembrane region" description="Helical" evidence="1">
    <location>
        <begin position="129"/>
        <end position="153"/>
    </location>
</feature>
<keyword evidence="1" id="KW-1133">Transmembrane helix</keyword>
<reference evidence="3" key="1">
    <citation type="journal article" date="2019" name="Int. J. Syst. Evol. Microbiol.">
        <title>The Global Catalogue of Microorganisms (GCM) 10K type strain sequencing project: providing services to taxonomists for standard genome sequencing and annotation.</title>
        <authorList>
            <consortium name="The Broad Institute Genomics Platform"/>
            <consortium name="The Broad Institute Genome Sequencing Center for Infectious Disease"/>
            <person name="Wu L."/>
            <person name="Ma J."/>
        </authorList>
    </citation>
    <scope>NUCLEOTIDE SEQUENCE [LARGE SCALE GENOMIC DNA]</scope>
    <source>
        <strain evidence="3">JCM 17342</strain>
    </source>
</reference>
<evidence type="ECO:0008006" key="4">
    <source>
        <dbReference type="Google" id="ProtNLM"/>
    </source>
</evidence>
<keyword evidence="3" id="KW-1185">Reference proteome</keyword>
<evidence type="ECO:0000313" key="3">
    <source>
        <dbReference type="Proteomes" id="UP001501747"/>
    </source>
</evidence>
<keyword evidence="1" id="KW-0812">Transmembrane</keyword>
<gene>
    <name evidence="2" type="ORF">GCM10022247_26150</name>
</gene>
<feature type="transmembrane region" description="Helical" evidence="1">
    <location>
        <begin position="232"/>
        <end position="258"/>
    </location>
</feature>
<proteinExistence type="predicted"/>
<evidence type="ECO:0000256" key="1">
    <source>
        <dbReference type="SAM" id="Phobius"/>
    </source>
</evidence>
<protein>
    <recommendedName>
        <fullName evidence="4">DUF3592 domain-containing protein</fullName>
    </recommendedName>
</protein>